<reference evidence="2" key="1">
    <citation type="journal article" date="2021" name="Front. Microbiol.">
        <title>Comprehensive Comparative Genomics and Phenotyping of Methylobacterium Species.</title>
        <authorList>
            <person name="Alessa O."/>
            <person name="Ogura Y."/>
            <person name="Fujitani Y."/>
            <person name="Takami H."/>
            <person name="Hayashi T."/>
            <person name="Sahin N."/>
            <person name="Tani A."/>
        </authorList>
    </citation>
    <scope>NUCLEOTIDE SEQUENCE</scope>
    <source>
        <strain evidence="2">NBRC 15689</strain>
    </source>
</reference>
<organism evidence="2 3">
    <name type="scientific">Methylobacterium organophilum</name>
    <dbReference type="NCBI Taxonomy" id="410"/>
    <lineage>
        <taxon>Bacteria</taxon>
        <taxon>Pseudomonadati</taxon>
        <taxon>Pseudomonadota</taxon>
        <taxon>Alphaproteobacteria</taxon>
        <taxon>Hyphomicrobiales</taxon>
        <taxon>Methylobacteriaceae</taxon>
        <taxon>Methylobacterium</taxon>
    </lineage>
</organism>
<sequence length="80" mass="9163">MPRFFIDLHDGANFVKDKVGFDLPDEQAVRERLARIMARAAQNLAGAPERQDVFAIVRDENRQIVLRAHLSFDIETVERG</sequence>
<name>A0ABQ4T7D6_METOR</name>
<evidence type="ECO:0000313" key="3">
    <source>
        <dbReference type="Proteomes" id="UP001055156"/>
    </source>
</evidence>
<comment type="caution">
    <text evidence="2">The sequence shown here is derived from an EMBL/GenBank/DDBJ whole genome shotgun (WGS) entry which is preliminary data.</text>
</comment>
<feature type="domain" description="DUF6894" evidence="1">
    <location>
        <begin position="3"/>
        <end position="70"/>
    </location>
</feature>
<gene>
    <name evidence="2" type="ORF">LKMONMHP_2014</name>
</gene>
<dbReference type="InterPro" id="IPR054189">
    <property type="entry name" value="DUF6894"/>
</dbReference>
<dbReference type="Proteomes" id="UP001055156">
    <property type="component" value="Unassembled WGS sequence"/>
</dbReference>
<reference evidence="2" key="2">
    <citation type="submission" date="2021-08" db="EMBL/GenBank/DDBJ databases">
        <authorList>
            <person name="Tani A."/>
            <person name="Ola A."/>
            <person name="Ogura Y."/>
            <person name="Katsura K."/>
            <person name="Hayashi T."/>
        </authorList>
    </citation>
    <scope>NUCLEOTIDE SEQUENCE</scope>
    <source>
        <strain evidence="2">NBRC 15689</strain>
    </source>
</reference>
<accession>A0ABQ4T7D6</accession>
<evidence type="ECO:0000313" key="2">
    <source>
        <dbReference type="EMBL" id="GJE27158.1"/>
    </source>
</evidence>
<dbReference type="RefSeq" id="WP_238311017.1">
    <property type="nucleotide sequence ID" value="NZ_BPQV01000005.1"/>
</dbReference>
<proteinExistence type="predicted"/>
<keyword evidence="3" id="KW-1185">Reference proteome</keyword>
<dbReference type="EMBL" id="BPQV01000005">
    <property type="protein sequence ID" value="GJE27158.1"/>
    <property type="molecule type" value="Genomic_DNA"/>
</dbReference>
<dbReference type="Pfam" id="PF21834">
    <property type="entry name" value="DUF6894"/>
    <property type="match status" value="1"/>
</dbReference>
<protein>
    <recommendedName>
        <fullName evidence="1">DUF6894 domain-containing protein</fullName>
    </recommendedName>
</protein>
<evidence type="ECO:0000259" key="1">
    <source>
        <dbReference type="Pfam" id="PF21834"/>
    </source>
</evidence>